<feature type="compositionally biased region" description="Low complexity" evidence="1">
    <location>
        <begin position="290"/>
        <end position="300"/>
    </location>
</feature>
<name>A0AAV9H7U1_9PEZI</name>
<comment type="caution">
    <text evidence="2">The sequence shown here is derived from an EMBL/GenBank/DDBJ whole genome shotgun (WGS) entry which is preliminary data.</text>
</comment>
<dbReference type="EMBL" id="MU865915">
    <property type="protein sequence ID" value="KAK4455136.1"/>
    <property type="molecule type" value="Genomic_DNA"/>
</dbReference>
<feature type="region of interest" description="Disordered" evidence="1">
    <location>
        <begin position="1"/>
        <end position="43"/>
    </location>
</feature>
<protein>
    <recommendedName>
        <fullName evidence="4">C2H2-type domain-containing protein</fullName>
    </recommendedName>
</protein>
<evidence type="ECO:0000313" key="3">
    <source>
        <dbReference type="Proteomes" id="UP001321760"/>
    </source>
</evidence>
<evidence type="ECO:0000313" key="2">
    <source>
        <dbReference type="EMBL" id="KAK4455136.1"/>
    </source>
</evidence>
<feature type="compositionally biased region" description="Polar residues" evidence="1">
    <location>
        <begin position="15"/>
        <end position="28"/>
    </location>
</feature>
<dbReference type="Proteomes" id="UP001321760">
    <property type="component" value="Unassembled WGS sequence"/>
</dbReference>
<reference evidence="2" key="2">
    <citation type="submission" date="2023-05" db="EMBL/GenBank/DDBJ databases">
        <authorList>
            <consortium name="Lawrence Berkeley National Laboratory"/>
            <person name="Steindorff A."/>
            <person name="Hensen N."/>
            <person name="Bonometti L."/>
            <person name="Westerberg I."/>
            <person name="Brannstrom I.O."/>
            <person name="Guillou S."/>
            <person name="Cros-Aarteil S."/>
            <person name="Calhoun S."/>
            <person name="Haridas S."/>
            <person name="Kuo A."/>
            <person name="Mondo S."/>
            <person name="Pangilinan J."/>
            <person name="Riley R."/>
            <person name="Labutti K."/>
            <person name="Andreopoulos B."/>
            <person name="Lipzen A."/>
            <person name="Chen C."/>
            <person name="Yanf M."/>
            <person name="Daum C."/>
            <person name="Ng V."/>
            <person name="Clum A."/>
            <person name="Ohm R."/>
            <person name="Martin F."/>
            <person name="Silar P."/>
            <person name="Natvig D."/>
            <person name="Lalanne C."/>
            <person name="Gautier V."/>
            <person name="Ament-Velasquez S.L."/>
            <person name="Kruys A."/>
            <person name="Hutchinson M.I."/>
            <person name="Powell A.J."/>
            <person name="Barry K."/>
            <person name="Miller A.N."/>
            <person name="Grigoriev I.V."/>
            <person name="Debuchy R."/>
            <person name="Gladieux P."/>
            <person name="Thoren M.H."/>
            <person name="Johannesson H."/>
        </authorList>
    </citation>
    <scope>NUCLEOTIDE SEQUENCE</scope>
    <source>
        <strain evidence="2">PSN243</strain>
    </source>
</reference>
<sequence>MTKHLPAGLKGRPSGKSNDATKGSSNVSGGPPEKLLSCPVRDGDPRHYANVTRQCKASQTFRDVSKLNEHLERYHSPFRRCLECWKDFPTPARSGLERAMREHRKECLGIKPDEEERSKRRTVITEAQYQQVRNWTQKLKENSKGGNGDRAIDRHYKIIYDIINPEGTPAPDARITQPTLSQASSFPHVPSPHGVPSGQLPLQKQMARIAEPDAGYSGIGPLPSFVFSGCGDTDNPNYYPYSDEPWNPWIGHDHVALVEKVATTHPYSLDHRVSAGLRQYAISQPFFSPASSGPPSMAHSDGSASTGVIPPPPTIPSYAQGYGIAKPEDEIMHTGSMNDQVLSVCEVYGEDDGEYEPENISLDEYAGPSLGFVPPCLQFS</sequence>
<accession>A0AAV9H7U1</accession>
<evidence type="ECO:0008006" key="4">
    <source>
        <dbReference type="Google" id="ProtNLM"/>
    </source>
</evidence>
<reference evidence="2" key="1">
    <citation type="journal article" date="2023" name="Mol. Phylogenet. Evol.">
        <title>Genome-scale phylogeny and comparative genomics of the fungal order Sordariales.</title>
        <authorList>
            <person name="Hensen N."/>
            <person name="Bonometti L."/>
            <person name="Westerberg I."/>
            <person name="Brannstrom I.O."/>
            <person name="Guillou S."/>
            <person name="Cros-Aarteil S."/>
            <person name="Calhoun S."/>
            <person name="Haridas S."/>
            <person name="Kuo A."/>
            <person name="Mondo S."/>
            <person name="Pangilinan J."/>
            <person name="Riley R."/>
            <person name="LaButti K."/>
            <person name="Andreopoulos B."/>
            <person name="Lipzen A."/>
            <person name="Chen C."/>
            <person name="Yan M."/>
            <person name="Daum C."/>
            <person name="Ng V."/>
            <person name="Clum A."/>
            <person name="Steindorff A."/>
            <person name="Ohm R.A."/>
            <person name="Martin F."/>
            <person name="Silar P."/>
            <person name="Natvig D.O."/>
            <person name="Lalanne C."/>
            <person name="Gautier V."/>
            <person name="Ament-Velasquez S.L."/>
            <person name="Kruys A."/>
            <person name="Hutchinson M.I."/>
            <person name="Powell A.J."/>
            <person name="Barry K."/>
            <person name="Miller A.N."/>
            <person name="Grigoriev I.V."/>
            <person name="Debuchy R."/>
            <person name="Gladieux P."/>
            <person name="Hiltunen Thoren M."/>
            <person name="Johannesson H."/>
        </authorList>
    </citation>
    <scope>NUCLEOTIDE SEQUENCE</scope>
    <source>
        <strain evidence="2">PSN243</strain>
    </source>
</reference>
<evidence type="ECO:0000256" key="1">
    <source>
        <dbReference type="SAM" id="MobiDB-lite"/>
    </source>
</evidence>
<proteinExistence type="predicted"/>
<keyword evidence="3" id="KW-1185">Reference proteome</keyword>
<feature type="region of interest" description="Disordered" evidence="1">
    <location>
        <begin position="290"/>
        <end position="312"/>
    </location>
</feature>
<organism evidence="2 3">
    <name type="scientific">Podospora aff. communis PSN243</name>
    <dbReference type="NCBI Taxonomy" id="3040156"/>
    <lineage>
        <taxon>Eukaryota</taxon>
        <taxon>Fungi</taxon>
        <taxon>Dikarya</taxon>
        <taxon>Ascomycota</taxon>
        <taxon>Pezizomycotina</taxon>
        <taxon>Sordariomycetes</taxon>
        <taxon>Sordariomycetidae</taxon>
        <taxon>Sordariales</taxon>
        <taxon>Podosporaceae</taxon>
        <taxon>Podospora</taxon>
    </lineage>
</organism>
<dbReference type="AlphaFoldDB" id="A0AAV9H7U1"/>
<gene>
    <name evidence="2" type="ORF">QBC34DRAFT_108228</name>
</gene>